<dbReference type="Proteomes" id="UP000767238">
    <property type="component" value="Unassembled WGS sequence"/>
</dbReference>
<evidence type="ECO:0000256" key="1">
    <source>
        <dbReference type="SAM" id="MobiDB-lite"/>
    </source>
</evidence>
<feature type="region of interest" description="Disordered" evidence="1">
    <location>
        <begin position="52"/>
        <end position="72"/>
    </location>
</feature>
<evidence type="ECO:0000313" key="3">
    <source>
        <dbReference type="Proteomes" id="UP000767238"/>
    </source>
</evidence>
<feature type="compositionally biased region" description="Basic and acidic residues" evidence="1">
    <location>
        <begin position="7"/>
        <end position="16"/>
    </location>
</feature>
<proteinExistence type="predicted"/>
<gene>
    <name evidence="2" type="ORF">KCV03_g215</name>
</gene>
<dbReference type="EMBL" id="JAHFYH010000001">
    <property type="protein sequence ID" value="KAH0238070.1"/>
    <property type="molecule type" value="Genomic_DNA"/>
</dbReference>
<feature type="non-terminal residue" evidence="2">
    <location>
        <position position="72"/>
    </location>
</feature>
<comment type="caution">
    <text evidence="2">The sequence shown here is derived from an EMBL/GenBank/DDBJ whole genome shotgun (WGS) entry which is preliminary data.</text>
</comment>
<organism evidence="2 3">
    <name type="scientific">Aureobasidium melanogenum</name>
    <name type="common">Aureobasidium pullulans var. melanogenum</name>
    <dbReference type="NCBI Taxonomy" id="46634"/>
    <lineage>
        <taxon>Eukaryota</taxon>
        <taxon>Fungi</taxon>
        <taxon>Dikarya</taxon>
        <taxon>Ascomycota</taxon>
        <taxon>Pezizomycotina</taxon>
        <taxon>Dothideomycetes</taxon>
        <taxon>Dothideomycetidae</taxon>
        <taxon>Dothideales</taxon>
        <taxon>Saccotheciaceae</taxon>
        <taxon>Aureobasidium</taxon>
    </lineage>
</organism>
<reference evidence="2" key="1">
    <citation type="journal article" date="2021" name="J Fungi (Basel)">
        <title>Virulence traits and population genomics of the black yeast Aureobasidium melanogenum.</title>
        <authorList>
            <person name="Cernosa A."/>
            <person name="Sun X."/>
            <person name="Gostincar C."/>
            <person name="Fang C."/>
            <person name="Gunde-Cimerman N."/>
            <person name="Song Z."/>
        </authorList>
    </citation>
    <scope>NUCLEOTIDE SEQUENCE</scope>
    <source>
        <strain evidence="2">EXF-8016</strain>
    </source>
</reference>
<sequence>MGRRIVQNRDESHERPGWPPLSINGKSSIFSDLSLGRLTRRTCGSLPRRADMWDRAFRPTPEPDRLTKKNNR</sequence>
<dbReference type="AlphaFoldDB" id="A0A9P8KD13"/>
<feature type="region of interest" description="Disordered" evidence="1">
    <location>
        <begin position="1"/>
        <end position="23"/>
    </location>
</feature>
<protein>
    <submittedName>
        <fullName evidence="2">Uncharacterized protein</fullName>
    </submittedName>
</protein>
<accession>A0A9P8KD13</accession>
<evidence type="ECO:0000313" key="2">
    <source>
        <dbReference type="EMBL" id="KAH0238070.1"/>
    </source>
</evidence>
<reference evidence="2" key="2">
    <citation type="submission" date="2021-08" db="EMBL/GenBank/DDBJ databases">
        <authorList>
            <person name="Gostincar C."/>
            <person name="Sun X."/>
            <person name="Song Z."/>
            <person name="Gunde-Cimerman N."/>
        </authorList>
    </citation>
    <scope>NUCLEOTIDE SEQUENCE</scope>
    <source>
        <strain evidence="2">EXF-8016</strain>
    </source>
</reference>
<name>A0A9P8KD13_AURME</name>